<evidence type="ECO:0000313" key="2">
    <source>
        <dbReference type="EMBL" id="KAK9942869.1"/>
    </source>
</evidence>
<gene>
    <name evidence="2" type="ORF">M0R45_008513</name>
</gene>
<proteinExistence type="predicted"/>
<protein>
    <recommendedName>
        <fullName evidence="4">Retrotransposon gag domain-containing protein</fullName>
    </recommendedName>
</protein>
<evidence type="ECO:0000313" key="3">
    <source>
        <dbReference type="Proteomes" id="UP001457282"/>
    </source>
</evidence>
<sequence length="225" mass="25863">MADRRVPLTEAENLVEAFARRLDASHVGGRLGRLVTHIRSLGAKNFSGGKPYEAEEWIYNLEIHFEMMECTQVELRKVTTCLLEGDAQFWWDTIKRVTPPPLLELMQWAEFKEKFLERRLVTGRGITYEEAVDRALTQEEENHKYRAEKEQENSTKGKRSHPAPTHKNAQPWKQQKGRDGNRGATSSANRGKEVAKPPTAIRGPSPFQFQANPLKKFSVLYQEFP</sequence>
<evidence type="ECO:0000256" key="1">
    <source>
        <dbReference type="SAM" id="MobiDB-lite"/>
    </source>
</evidence>
<name>A0AAW1Y3V9_RUBAR</name>
<feature type="region of interest" description="Disordered" evidence="1">
    <location>
        <begin position="137"/>
        <end position="209"/>
    </location>
</feature>
<reference evidence="2 3" key="1">
    <citation type="journal article" date="2023" name="G3 (Bethesda)">
        <title>A chromosome-length genome assembly and annotation of blackberry (Rubus argutus, cv. 'Hillquist').</title>
        <authorList>
            <person name="Bruna T."/>
            <person name="Aryal R."/>
            <person name="Dudchenko O."/>
            <person name="Sargent D.J."/>
            <person name="Mead D."/>
            <person name="Buti M."/>
            <person name="Cavallini A."/>
            <person name="Hytonen T."/>
            <person name="Andres J."/>
            <person name="Pham M."/>
            <person name="Weisz D."/>
            <person name="Mascagni F."/>
            <person name="Usai G."/>
            <person name="Natali L."/>
            <person name="Bassil N."/>
            <person name="Fernandez G.E."/>
            <person name="Lomsadze A."/>
            <person name="Armour M."/>
            <person name="Olukolu B."/>
            <person name="Poorten T."/>
            <person name="Britton C."/>
            <person name="Davik J."/>
            <person name="Ashrafi H."/>
            <person name="Aiden E.L."/>
            <person name="Borodovsky M."/>
            <person name="Worthington M."/>
        </authorList>
    </citation>
    <scope>NUCLEOTIDE SEQUENCE [LARGE SCALE GENOMIC DNA]</scope>
    <source>
        <strain evidence="2">PI 553951</strain>
    </source>
</reference>
<organism evidence="2 3">
    <name type="scientific">Rubus argutus</name>
    <name type="common">Southern blackberry</name>
    <dbReference type="NCBI Taxonomy" id="59490"/>
    <lineage>
        <taxon>Eukaryota</taxon>
        <taxon>Viridiplantae</taxon>
        <taxon>Streptophyta</taxon>
        <taxon>Embryophyta</taxon>
        <taxon>Tracheophyta</taxon>
        <taxon>Spermatophyta</taxon>
        <taxon>Magnoliopsida</taxon>
        <taxon>eudicotyledons</taxon>
        <taxon>Gunneridae</taxon>
        <taxon>Pentapetalae</taxon>
        <taxon>rosids</taxon>
        <taxon>fabids</taxon>
        <taxon>Rosales</taxon>
        <taxon>Rosaceae</taxon>
        <taxon>Rosoideae</taxon>
        <taxon>Rosoideae incertae sedis</taxon>
        <taxon>Rubus</taxon>
    </lineage>
</organism>
<dbReference type="EMBL" id="JBEDUW010000002">
    <property type="protein sequence ID" value="KAK9942869.1"/>
    <property type="molecule type" value="Genomic_DNA"/>
</dbReference>
<evidence type="ECO:0008006" key="4">
    <source>
        <dbReference type="Google" id="ProtNLM"/>
    </source>
</evidence>
<comment type="caution">
    <text evidence="2">The sequence shown here is derived from an EMBL/GenBank/DDBJ whole genome shotgun (WGS) entry which is preliminary data.</text>
</comment>
<dbReference type="Proteomes" id="UP001457282">
    <property type="component" value="Unassembled WGS sequence"/>
</dbReference>
<dbReference type="AlphaFoldDB" id="A0AAW1Y3V9"/>
<feature type="compositionally biased region" description="Basic and acidic residues" evidence="1">
    <location>
        <begin position="137"/>
        <end position="155"/>
    </location>
</feature>
<accession>A0AAW1Y3V9</accession>
<keyword evidence="3" id="KW-1185">Reference proteome</keyword>